<reference evidence="5" key="1">
    <citation type="journal article" date="2014" name="Front. Microbiol.">
        <title>High frequency of phylogenetically diverse reductive dehalogenase-homologous genes in deep subseafloor sedimentary metagenomes.</title>
        <authorList>
            <person name="Kawai M."/>
            <person name="Futagami T."/>
            <person name="Toyoda A."/>
            <person name="Takaki Y."/>
            <person name="Nishi S."/>
            <person name="Hori S."/>
            <person name="Arai W."/>
            <person name="Tsubouchi T."/>
            <person name="Morono Y."/>
            <person name="Uchiyama I."/>
            <person name="Ito T."/>
            <person name="Fujiyama A."/>
            <person name="Inagaki F."/>
            <person name="Takami H."/>
        </authorList>
    </citation>
    <scope>NUCLEOTIDE SEQUENCE</scope>
    <source>
        <strain evidence="5">Expedition CK06-06</strain>
    </source>
</reference>
<sequence length="133" mass="15159">MRAGSEQQAKEQLKAFFIMDKIAEKLEIEVTDEEINGHIARLAIQRGQRPERMREEMLRDGSLGQFRLQVREEKCIAKLLESAKITEVKPKKKTKKVQKAAKKETKKTVKKAPSAEKKPTKKRKAAAKKGTSD</sequence>
<dbReference type="InterPro" id="IPR027304">
    <property type="entry name" value="Trigger_fact/SurA_dom_sf"/>
</dbReference>
<evidence type="ECO:0000256" key="1">
    <source>
        <dbReference type="ARBA" id="ARBA00023110"/>
    </source>
</evidence>
<evidence type="ECO:0000313" key="5">
    <source>
        <dbReference type="EMBL" id="GAH42837.1"/>
    </source>
</evidence>
<proteinExistence type="predicted"/>
<dbReference type="GO" id="GO:0006457">
    <property type="term" value="P:protein folding"/>
    <property type="evidence" value="ECO:0007669"/>
    <property type="project" value="InterPro"/>
</dbReference>
<feature type="region of interest" description="Disordered" evidence="3">
    <location>
        <begin position="88"/>
        <end position="133"/>
    </location>
</feature>
<dbReference type="GO" id="GO:0015031">
    <property type="term" value="P:protein transport"/>
    <property type="evidence" value="ECO:0007669"/>
    <property type="project" value="InterPro"/>
</dbReference>
<evidence type="ECO:0000259" key="4">
    <source>
        <dbReference type="Pfam" id="PF05698"/>
    </source>
</evidence>
<feature type="domain" description="Trigger factor C-terminal" evidence="4">
    <location>
        <begin position="2"/>
        <end position="81"/>
    </location>
</feature>
<accession>X1FCX8</accession>
<feature type="compositionally biased region" description="Basic and acidic residues" evidence="3">
    <location>
        <begin position="101"/>
        <end position="118"/>
    </location>
</feature>
<dbReference type="InterPro" id="IPR008880">
    <property type="entry name" value="Trigger_fac_C"/>
</dbReference>
<feature type="compositionally biased region" description="Basic residues" evidence="3">
    <location>
        <begin position="90"/>
        <end position="100"/>
    </location>
</feature>
<comment type="caution">
    <text evidence="5">The sequence shown here is derived from an EMBL/GenBank/DDBJ whole genome shotgun (WGS) entry which is preliminary data.</text>
</comment>
<dbReference type="AlphaFoldDB" id="X1FCX8"/>
<dbReference type="SUPFAM" id="SSF109998">
    <property type="entry name" value="Triger factor/SurA peptide-binding domain-like"/>
    <property type="match status" value="1"/>
</dbReference>
<dbReference type="Gene3D" id="1.10.3120.10">
    <property type="entry name" value="Trigger factor, C-terminal domain"/>
    <property type="match status" value="1"/>
</dbReference>
<dbReference type="GO" id="GO:0003755">
    <property type="term" value="F:peptidyl-prolyl cis-trans isomerase activity"/>
    <property type="evidence" value="ECO:0007669"/>
    <property type="project" value="UniProtKB-KW"/>
</dbReference>
<gene>
    <name evidence="5" type="ORF">S03H2_11567</name>
</gene>
<keyword evidence="2" id="KW-0413">Isomerase</keyword>
<dbReference type="EMBL" id="BARU01005896">
    <property type="protein sequence ID" value="GAH42837.1"/>
    <property type="molecule type" value="Genomic_DNA"/>
</dbReference>
<evidence type="ECO:0000256" key="2">
    <source>
        <dbReference type="ARBA" id="ARBA00023235"/>
    </source>
</evidence>
<name>X1FCX8_9ZZZZ</name>
<organism evidence="5">
    <name type="scientific">marine sediment metagenome</name>
    <dbReference type="NCBI Taxonomy" id="412755"/>
    <lineage>
        <taxon>unclassified sequences</taxon>
        <taxon>metagenomes</taxon>
        <taxon>ecological metagenomes</taxon>
    </lineage>
</organism>
<evidence type="ECO:0000256" key="3">
    <source>
        <dbReference type="SAM" id="MobiDB-lite"/>
    </source>
</evidence>
<protein>
    <recommendedName>
        <fullName evidence="4">Trigger factor C-terminal domain-containing protein</fullName>
    </recommendedName>
</protein>
<keyword evidence="1" id="KW-0697">Rotamase</keyword>
<dbReference type="InterPro" id="IPR037041">
    <property type="entry name" value="Trigger_fac_C_sf"/>
</dbReference>
<dbReference type="Pfam" id="PF05698">
    <property type="entry name" value="Trigger_C"/>
    <property type="match status" value="1"/>
</dbReference>